<keyword evidence="1" id="KW-0521">NADP</keyword>
<accession>A0A4V1L693</accession>
<dbReference type="InterPro" id="IPR013154">
    <property type="entry name" value="ADH-like_N"/>
</dbReference>
<dbReference type="InterPro" id="IPR036291">
    <property type="entry name" value="NAD(P)-bd_dom_sf"/>
</dbReference>
<dbReference type="SUPFAM" id="SSF50129">
    <property type="entry name" value="GroES-like"/>
    <property type="match status" value="1"/>
</dbReference>
<dbReference type="InterPro" id="IPR020843">
    <property type="entry name" value="ER"/>
</dbReference>
<dbReference type="OrthoDB" id="9792162at2"/>
<dbReference type="Gene3D" id="3.90.180.10">
    <property type="entry name" value="Medium-chain alcohol dehydrogenases, catalytic domain"/>
    <property type="match status" value="1"/>
</dbReference>
<dbReference type="GO" id="GO:0016651">
    <property type="term" value="F:oxidoreductase activity, acting on NAD(P)H"/>
    <property type="evidence" value="ECO:0007669"/>
    <property type="project" value="TreeGrafter"/>
</dbReference>
<dbReference type="Proteomes" id="UP000289437">
    <property type="component" value="Unassembled WGS sequence"/>
</dbReference>
<dbReference type="InterPro" id="IPR011032">
    <property type="entry name" value="GroES-like_sf"/>
</dbReference>
<dbReference type="AlphaFoldDB" id="A0A4V1L693"/>
<sequence>MKAVVLHEYGGPSKLKYEDFPDPVAGPGEILVRVAAASINPVDYKMRSGAAKERFPVEFPGILGRDVSGTVRTLGEGVTGFEPGDKVMAFSPGTYAELVAVKATDLAKVPEGLDLVEAAALPLVTLTGAQLILRGTETHSGQTVLVTGAAGAVGRSAVWTAKKQGATVIAGVRKKQIEEAGTLGADQVLALDDDDAMAKLGFIDAIADTVGGKTAEALLAKVKQGGIFASVVSPPVNGALHPTIKVVSVRAQPDAEMLRGLAEDVVAGHLKIPIDRMVPLEDAGEAQAAVEKGGLGKVLLLVGTAAPAN</sequence>
<gene>
    <name evidence="4" type="ORF">GRAN_1774</name>
</gene>
<dbReference type="PANTHER" id="PTHR48106">
    <property type="entry name" value="QUINONE OXIDOREDUCTASE PIG3-RELATED"/>
    <property type="match status" value="1"/>
</dbReference>
<evidence type="ECO:0000256" key="1">
    <source>
        <dbReference type="ARBA" id="ARBA00022857"/>
    </source>
</evidence>
<dbReference type="Gene3D" id="3.40.50.720">
    <property type="entry name" value="NAD(P)-binding Rossmann-like Domain"/>
    <property type="match status" value="1"/>
</dbReference>
<organism evidence="4 5">
    <name type="scientific">Granulicella sibirica</name>
    <dbReference type="NCBI Taxonomy" id="2479048"/>
    <lineage>
        <taxon>Bacteria</taxon>
        <taxon>Pseudomonadati</taxon>
        <taxon>Acidobacteriota</taxon>
        <taxon>Terriglobia</taxon>
        <taxon>Terriglobales</taxon>
        <taxon>Acidobacteriaceae</taxon>
        <taxon>Granulicella</taxon>
    </lineage>
</organism>
<dbReference type="GO" id="GO:0070402">
    <property type="term" value="F:NADPH binding"/>
    <property type="evidence" value="ECO:0007669"/>
    <property type="project" value="TreeGrafter"/>
</dbReference>
<evidence type="ECO:0000313" key="5">
    <source>
        <dbReference type="Proteomes" id="UP000289437"/>
    </source>
</evidence>
<evidence type="ECO:0000313" key="4">
    <source>
        <dbReference type="EMBL" id="RXH58464.1"/>
    </source>
</evidence>
<keyword evidence="2" id="KW-0560">Oxidoreductase</keyword>
<evidence type="ECO:0000259" key="3">
    <source>
        <dbReference type="SMART" id="SM00829"/>
    </source>
</evidence>
<name>A0A4V1L693_9BACT</name>
<reference evidence="4 5" key="1">
    <citation type="submission" date="2018-11" db="EMBL/GenBank/DDBJ databases">
        <authorList>
            <person name="Mardanov A.V."/>
            <person name="Ravin N.V."/>
            <person name="Dedysh S.N."/>
        </authorList>
    </citation>
    <scope>NUCLEOTIDE SEQUENCE [LARGE SCALE GENOMIC DNA]</scope>
    <source>
        <strain evidence="4 5">AF10</strain>
    </source>
</reference>
<dbReference type="EMBL" id="RDSM01000001">
    <property type="protein sequence ID" value="RXH58464.1"/>
    <property type="molecule type" value="Genomic_DNA"/>
</dbReference>
<reference evidence="5" key="2">
    <citation type="submission" date="2019-02" db="EMBL/GenBank/DDBJ databases">
        <title>Granulicella sibirica sp. nov., a psychrotolerant acidobacterium isolated from an organic soil layer in forested tundra, West Siberia.</title>
        <authorList>
            <person name="Oshkin I.Y."/>
            <person name="Kulichevskaya I.S."/>
            <person name="Rijpstra W.I.C."/>
            <person name="Sinninghe Damste J.S."/>
            <person name="Rakitin A.L."/>
            <person name="Ravin N.V."/>
            <person name="Dedysh S.N."/>
        </authorList>
    </citation>
    <scope>NUCLEOTIDE SEQUENCE [LARGE SCALE GENOMIC DNA]</scope>
    <source>
        <strain evidence="5">AF10</strain>
    </source>
</reference>
<feature type="domain" description="Enoyl reductase (ER)" evidence="3">
    <location>
        <begin position="10"/>
        <end position="300"/>
    </location>
</feature>
<dbReference type="SMART" id="SM00829">
    <property type="entry name" value="PKS_ER"/>
    <property type="match status" value="1"/>
</dbReference>
<comment type="caution">
    <text evidence="4">The sequence shown here is derived from an EMBL/GenBank/DDBJ whole genome shotgun (WGS) entry which is preliminary data.</text>
</comment>
<evidence type="ECO:0000256" key="2">
    <source>
        <dbReference type="ARBA" id="ARBA00023002"/>
    </source>
</evidence>
<keyword evidence="5" id="KW-1185">Reference proteome</keyword>
<dbReference type="SUPFAM" id="SSF51735">
    <property type="entry name" value="NAD(P)-binding Rossmann-fold domains"/>
    <property type="match status" value="1"/>
</dbReference>
<protein>
    <submittedName>
        <fullName evidence="4">Quinone oxidoreductase</fullName>
    </submittedName>
</protein>
<dbReference type="CDD" id="cd05289">
    <property type="entry name" value="MDR_like_2"/>
    <property type="match status" value="1"/>
</dbReference>
<proteinExistence type="predicted"/>
<dbReference type="RefSeq" id="WP_128912455.1">
    <property type="nucleotide sequence ID" value="NZ_RDSM01000001.1"/>
</dbReference>
<dbReference type="Pfam" id="PF08240">
    <property type="entry name" value="ADH_N"/>
    <property type="match status" value="1"/>
</dbReference>
<dbReference type="Pfam" id="PF13602">
    <property type="entry name" value="ADH_zinc_N_2"/>
    <property type="match status" value="1"/>
</dbReference>